<keyword evidence="1" id="KW-0472">Membrane</keyword>
<protein>
    <submittedName>
        <fullName evidence="3">Pilus assembly protein</fullName>
    </submittedName>
</protein>
<dbReference type="EMBL" id="JACRSQ010000002">
    <property type="protein sequence ID" value="MBC8542478.1"/>
    <property type="molecule type" value="Genomic_DNA"/>
</dbReference>
<evidence type="ECO:0000256" key="1">
    <source>
        <dbReference type="SAM" id="Phobius"/>
    </source>
</evidence>
<organism evidence="3 4">
    <name type="scientific">Bianquea renquensis</name>
    <dbReference type="NCBI Taxonomy" id="2763661"/>
    <lineage>
        <taxon>Bacteria</taxon>
        <taxon>Bacillati</taxon>
        <taxon>Bacillota</taxon>
        <taxon>Clostridia</taxon>
        <taxon>Eubacteriales</taxon>
        <taxon>Bianqueaceae</taxon>
        <taxon>Bianquea</taxon>
    </lineage>
</organism>
<accession>A0A926I0H9</accession>
<keyword evidence="1" id="KW-1133">Transmembrane helix</keyword>
<gene>
    <name evidence="3" type="ORF">H8730_02805</name>
</gene>
<dbReference type="Proteomes" id="UP000657006">
    <property type="component" value="Unassembled WGS sequence"/>
</dbReference>
<keyword evidence="4" id="KW-1185">Reference proteome</keyword>
<comment type="caution">
    <text evidence="3">The sequence shown here is derived from an EMBL/GenBank/DDBJ whole genome shotgun (WGS) entry which is preliminary data.</text>
</comment>
<dbReference type="RefSeq" id="WP_177716622.1">
    <property type="nucleotide sequence ID" value="NZ_JACRSQ010000002.1"/>
</dbReference>
<dbReference type="AlphaFoldDB" id="A0A926I0H9"/>
<proteinExistence type="predicted"/>
<evidence type="ECO:0000259" key="2">
    <source>
        <dbReference type="Pfam" id="PF07811"/>
    </source>
</evidence>
<evidence type="ECO:0000313" key="3">
    <source>
        <dbReference type="EMBL" id="MBC8542478.1"/>
    </source>
</evidence>
<keyword evidence="1" id="KW-0812">Transmembrane</keyword>
<dbReference type="InterPro" id="IPR012495">
    <property type="entry name" value="TadE-like_dom"/>
</dbReference>
<feature type="domain" description="TadE-like" evidence="2">
    <location>
        <begin position="9"/>
        <end position="37"/>
    </location>
</feature>
<name>A0A926I0H9_9FIRM</name>
<dbReference type="Pfam" id="PF07811">
    <property type="entry name" value="TadE"/>
    <property type="match status" value="1"/>
</dbReference>
<reference evidence="3" key="1">
    <citation type="submission" date="2020-08" db="EMBL/GenBank/DDBJ databases">
        <title>Genome public.</title>
        <authorList>
            <person name="Liu C."/>
            <person name="Sun Q."/>
        </authorList>
    </citation>
    <scope>NUCLEOTIDE SEQUENCE</scope>
    <source>
        <strain evidence="3">NSJ-32</strain>
    </source>
</reference>
<feature type="transmembrane region" description="Helical" evidence="1">
    <location>
        <begin position="12"/>
        <end position="36"/>
    </location>
</feature>
<sequence>MKRKAKASLTVETAMLFPIVFLLLLAVMQCALFLVYETYVKALCDQGVILCQSWYARGETLDTCVEEAKSYLSKQLHSCPWGEPSIYVHGEETIFTRTISLAVEGDYALLFPMRVEAITSGFLERPAAYKETMDLIWEAASLLPPIQDGLDAYENKLNEWKGRITSGG</sequence>
<evidence type="ECO:0000313" key="4">
    <source>
        <dbReference type="Proteomes" id="UP000657006"/>
    </source>
</evidence>